<dbReference type="SUPFAM" id="SSF54593">
    <property type="entry name" value="Glyoxalase/Bleomycin resistance protein/Dihydroxybiphenyl dioxygenase"/>
    <property type="match status" value="1"/>
</dbReference>
<reference evidence="2 3" key="2">
    <citation type="submission" date="2020-08" db="EMBL/GenBank/DDBJ databases">
        <title>Adhaeribacter dokdonensis sp. nov., isolated from the rhizosphere of Elymus tsukushiensis, a plant native to the Dokdo Islands, Republic of Korea.</title>
        <authorList>
            <person name="Ghim S.Y."/>
        </authorList>
    </citation>
    <scope>NUCLEOTIDE SEQUENCE [LARGE SCALE GENOMIC DNA]</scope>
    <source>
        <strain evidence="2 3">KUDC8001</strain>
    </source>
</reference>
<dbReference type="CDD" id="cd06588">
    <property type="entry name" value="PhnB_like"/>
    <property type="match status" value="1"/>
</dbReference>
<gene>
    <name evidence="2" type="ORF">HUW48_18580</name>
</gene>
<evidence type="ECO:0000313" key="3">
    <source>
        <dbReference type="Proteomes" id="UP000514509"/>
    </source>
</evidence>
<sequence>MATVNTYLYFNGNCEKAFDFYKSVFNKEFKFIGRYKDVPEVARQNFPHCKDEHIMHIGLPISNETILMGADIIDVKEQENSAARYFSLYVNTESKEEADRLFHSFSKEGKVKLPISEQFWGSYYGICLDKFGINWKISFSLQTT</sequence>
<dbReference type="RefSeq" id="WP_182412365.1">
    <property type="nucleotide sequence ID" value="NZ_CP055153.1"/>
</dbReference>
<evidence type="ECO:0000313" key="2">
    <source>
        <dbReference type="EMBL" id="QMU29905.1"/>
    </source>
</evidence>
<keyword evidence="3" id="KW-1185">Reference proteome</keyword>
<dbReference type="KEGG" id="add:HUW48_18580"/>
<name>A0A7L7LBI1_9BACT</name>
<dbReference type="AlphaFoldDB" id="A0A7L7LBI1"/>
<organism evidence="2 3">
    <name type="scientific">Adhaeribacter radiodurans</name>
    <dbReference type="NCBI Taxonomy" id="2745197"/>
    <lineage>
        <taxon>Bacteria</taxon>
        <taxon>Pseudomonadati</taxon>
        <taxon>Bacteroidota</taxon>
        <taxon>Cytophagia</taxon>
        <taxon>Cytophagales</taxon>
        <taxon>Hymenobacteraceae</taxon>
        <taxon>Adhaeribacter</taxon>
    </lineage>
</organism>
<feature type="domain" description="PhnB-like" evidence="1">
    <location>
        <begin position="4"/>
        <end position="137"/>
    </location>
</feature>
<dbReference type="Proteomes" id="UP000514509">
    <property type="component" value="Chromosome"/>
</dbReference>
<dbReference type="Pfam" id="PF06983">
    <property type="entry name" value="3-dmu-9_3-mt"/>
    <property type="match status" value="1"/>
</dbReference>
<dbReference type="PANTHER" id="PTHR33990">
    <property type="entry name" value="PROTEIN YJDN-RELATED"/>
    <property type="match status" value="1"/>
</dbReference>
<dbReference type="EMBL" id="CP055153">
    <property type="protein sequence ID" value="QMU29905.1"/>
    <property type="molecule type" value="Genomic_DNA"/>
</dbReference>
<accession>A0A7L7LBI1</accession>
<dbReference type="InterPro" id="IPR028973">
    <property type="entry name" value="PhnB-like"/>
</dbReference>
<dbReference type="PANTHER" id="PTHR33990:SF1">
    <property type="entry name" value="PROTEIN YJDN"/>
    <property type="match status" value="1"/>
</dbReference>
<dbReference type="InterPro" id="IPR029068">
    <property type="entry name" value="Glyas_Bleomycin-R_OHBP_Dase"/>
</dbReference>
<protein>
    <submittedName>
        <fullName evidence="2">VOC family protein</fullName>
    </submittedName>
</protein>
<dbReference type="Gene3D" id="3.10.180.10">
    <property type="entry name" value="2,3-Dihydroxybiphenyl 1,2-Dioxygenase, domain 1"/>
    <property type="match status" value="1"/>
</dbReference>
<proteinExistence type="predicted"/>
<reference evidence="2 3" key="1">
    <citation type="submission" date="2020-06" db="EMBL/GenBank/DDBJ databases">
        <authorList>
            <person name="Hwang Y.J."/>
        </authorList>
    </citation>
    <scope>NUCLEOTIDE SEQUENCE [LARGE SCALE GENOMIC DNA]</scope>
    <source>
        <strain evidence="2 3">KUDC8001</strain>
    </source>
</reference>
<evidence type="ECO:0000259" key="1">
    <source>
        <dbReference type="Pfam" id="PF06983"/>
    </source>
</evidence>